<keyword evidence="4" id="KW-1185">Reference proteome</keyword>
<accession>A0A2S9F033</accession>
<sequence>MGASPSATKTVATQELPYPIIKYAANNSLLYPIDAIDGTTATLTLPAGATTVVLYVSIKGQDEPAFDPISVPDGIDVVDISAQMISYCIGHTVLFKYSATVGGRVQESLTLELEVQQIRENDLVVSRPVFVHAKNESNTWWLRMQSFTGDEIVEIKAWPMIYEGQRLFVTVAGNQHVTPYRFIWVALDHVVQANEAHEGHVFRFALSRGWLSRLEDYSAITAHLGVIWDKTDPIYPEPGDPLLENPLPLNAEDFHLRTTSLLQVDAALDLNPPHLRESVELPPGQWQVNPTNTLKGGHAIVSYEGMFEGDHVCAQAYGPSFGPVALGCKDVKESETSLSFDVAPEIIAALFNKTLKLSYNVQFNQNPSQDSPEREIKVLAPQLTRPGIEQATGNTLDLNNFSGNATGVVPIWDYAAEGQCCWMWVEGVLEGGSPYRFDVLMDEPLTADWLAGGVDTPIPRAQLQKLADCNSFELHFAASFDGRCERETAIEFPLKTIDLVQEDLVLPHPKVCEAVGGQLTIWNGRDGVTVRVEYERMSPGHTIDVYWLKPDGMKLPLASQLGNSDPGYVDFAVPREAVIHGAGKTILISYTVTSACKLAPSKTLALTISVPVRLPTPVVPQATGGVLDLRTFIGNADITVEKWWFILPDQKVWLRGVGTKEDGTTYTLNVYLGKSVSAEEVSEGLRSALQRPELDLLKDRSDLTFTCKVTADGNPHESQAIVFPVLRLILRKAYKHLTDFNNRDWRGWTQGSGAPDSRDLSLEPQGGGGFALKNYSYSSKNIGPILQRTFTDLEQGRTYKFSVRVRRLNNANPTPKLSLRLNAVAKTAVVELIDLSWHTLGFTFVASSAPVQLEIYSHELDPAIAGNDYLMDDFLVEEV</sequence>
<evidence type="ECO:0000259" key="2">
    <source>
        <dbReference type="Pfam" id="PF02018"/>
    </source>
</evidence>
<organism evidence="3 4">
    <name type="scientific">Pseudomonas poae</name>
    <dbReference type="NCBI Taxonomy" id="200451"/>
    <lineage>
        <taxon>Bacteria</taxon>
        <taxon>Pseudomonadati</taxon>
        <taxon>Pseudomonadota</taxon>
        <taxon>Gammaproteobacteria</taxon>
        <taxon>Pseudomonadales</taxon>
        <taxon>Pseudomonadaceae</taxon>
        <taxon>Pseudomonas</taxon>
    </lineage>
</organism>
<feature type="domain" description="CBM-cenC" evidence="2">
    <location>
        <begin position="739"/>
        <end position="858"/>
    </location>
</feature>
<dbReference type="Pfam" id="PF02018">
    <property type="entry name" value="CBM_4_9"/>
    <property type="match status" value="1"/>
</dbReference>
<reference evidence="3 4" key="1">
    <citation type="submission" date="2017-09" db="EMBL/GenBank/DDBJ databases">
        <title>Genomic, metabolic, and phenotypic characteristics of bacterial isolates from the natural microbiome of the model nematode Caenorhabditis elegans.</title>
        <authorList>
            <person name="Zimmermann J."/>
            <person name="Obeng N."/>
            <person name="Yang W."/>
            <person name="Obeng O."/>
            <person name="Kissoyan K."/>
            <person name="Pees B."/>
            <person name="Dirksen P."/>
            <person name="Hoppner M."/>
            <person name="Franke A."/>
            <person name="Rosenstiel P."/>
            <person name="Leippe M."/>
            <person name="Dierking K."/>
            <person name="Kaleta C."/>
            <person name="Schulenburg H."/>
        </authorList>
    </citation>
    <scope>NUCLEOTIDE SEQUENCE [LARGE SCALE GENOMIC DNA]</scope>
    <source>
        <strain evidence="3 4">MYb117</strain>
    </source>
</reference>
<evidence type="ECO:0000313" key="4">
    <source>
        <dbReference type="Proteomes" id="UP000238045"/>
    </source>
</evidence>
<dbReference type="Gene3D" id="2.60.120.260">
    <property type="entry name" value="Galactose-binding domain-like"/>
    <property type="match status" value="1"/>
</dbReference>
<dbReference type="InterPro" id="IPR008979">
    <property type="entry name" value="Galactose-bd-like_sf"/>
</dbReference>
<dbReference type="EMBL" id="PCQL01000001">
    <property type="protein sequence ID" value="PRC23083.1"/>
    <property type="molecule type" value="Genomic_DNA"/>
</dbReference>
<protein>
    <recommendedName>
        <fullName evidence="2">CBM-cenC domain-containing protein</fullName>
    </recommendedName>
</protein>
<comment type="caution">
    <text evidence="3">The sequence shown here is derived from an EMBL/GenBank/DDBJ whole genome shotgun (WGS) entry which is preliminary data.</text>
</comment>
<name>A0A2S9F033_9PSED</name>
<evidence type="ECO:0000313" key="3">
    <source>
        <dbReference type="EMBL" id="PRC23083.1"/>
    </source>
</evidence>
<gene>
    <name evidence="3" type="ORF">CQZ99_00880</name>
</gene>
<dbReference type="Proteomes" id="UP000238045">
    <property type="component" value="Unassembled WGS sequence"/>
</dbReference>
<proteinExistence type="predicted"/>
<dbReference type="InterPro" id="IPR003305">
    <property type="entry name" value="CenC_carb-bd"/>
</dbReference>
<dbReference type="AlphaFoldDB" id="A0A2S9F033"/>
<dbReference type="GO" id="GO:0016798">
    <property type="term" value="F:hydrolase activity, acting on glycosyl bonds"/>
    <property type="evidence" value="ECO:0007669"/>
    <property type="project" value="InterPro"/>
</dbReference>
<dbReference type="SUPFAM" id="SSF49785">
    <property type="entry name" value="Galactose-binding domain-like"/>
    <property type="match status" value="1"/>
</dbReference>
<keyword evidence="1" id="KW-0378">Hydrolase</keyword>
<evidence type="ECO:0000256" key="1">
    <source>
        <dbReference type="ARBA" id="ARBA00022801"/>
    </source>
</evidence>